<dbReference type="InterPro" id="IPR013328">
    <property type="entry name" value="6PGD_dom2"/>
</dbReference>
<evidence type="ECO:0000259" key="7">
    <source>
        <dbReference type="Pfam" id="PF03446"/>
    </source>
</evidence>
<gene>
    <name evidence="9" type="primary">mmsB</name>
    <name evidence="9" type="ORF">CKO21_11730</name>
</gene>
<evidence type="ECO:0000256" key="3">
    <source>
        <dbReference type="ARBA" id="ARBA00023002"/>
    </source>
</evidence>
<comment type="pathway">
    <text evidence="6">Amino-acid degradation; L-valine degradation.</text>
</comment>
<dbReference type="GO" id="GO:0008442">
    <property type="term" value="F:3-hydroxyisobutyrate dehydrogenase activity"/>
    <property type="evidence" value="ECO:0007669"/>
    <property type="project" value="UniProtKB-EC"/>
</dbReference>
<dbReference type="Gene3D" id="3.40.50.720">
    <property type="entry name" value="NAD(P)-binding Rossmann-like Domain"/>
    <property type="match status" value="1"/>
</dbReference>
<dbReference type="SUPFAM" id="SSF51735">
    <property type="entry name" value="NAD(P)-binding Rossmann-fold domains"/>
    <property type="match status" value="1"/>
</dbReference>
<evidence type="ECO:0000313" key="10">
    <source>
        <dbReference type="Proteomes" id="UP000778970"/>
    </source>
</evidence>
<keyword evidence="4 6" id="KW-0520">NAD</keyword>
<protein>
    <recommendedName>
        <fullName evidence="6">3-hydroxyisobutyrate dehydrogenase</fullName>
        <shortName evidence="6">HIBADH</shortName>
        <ecNumber evidence="6">1.1.1.31</ecNumber>
    </recommendedName>
</protein>
<dbReference type="GO" id="GO:0009083">
    <property type="term" value="P:branched-chain amino acid catabolic process"/>
    <property type="evidence" value="ECO:0007669"/>
    <property type="project" value="UniProtKB-KW"/>
</dbReference>
<dbReference type="PANTHER" id="PTHR22981:SF7">
    <property type="entry name" value="3-HYDROXYISOBUTYRATE DEHYDROGENASE, MITOCHONDRIAL"/>
    <property type="match status" value="1"/>
</dbReference>
<keyword evidence="10" id="KW-1185">Reference proteome</keyword>
<dbReference type="EC" id="1.1.1.31" evidence="6"/>
<evidence type="ECO:0000256" key="4">
    <source>
        <dbReference type="ARBA" id="ARBA00023027"/>
    </source>
</evidence>
<dbReference type="FunFam" id="1.10.1040.10:FF:000006">
    <property type="entry name" value="3-hydroxyisobutyrate dehydrogenase"/>
    <property type="match status" value="1"/>
</dbReference>
<dbReference type="EMBL" id="NRRE01000026">
    <property type="protein sequence ID" value="MBK1697912.1"/>
    <property type="molecule type" value="Genomic_DNA"/>
</dbReference>
<keyword evidence="3 6" id="KW-0560">Oxidoreductase</keyword>
<dbReference type="InterPro" id="IPR015815">
    <property type="entry name" value="HIBADH-related"/>
</dbReference>
<dbReference type="Pfam" id="PF03446">
    <property type="entry name" value="NAD_binding_2"/>
    <property type="match status" value="1"/>
</dbReference>
<dbReference type="NCBIfam" id="TIGR01692">
    <property type="entry name" value="HIBADH"/>
    <property type="match status" value="1"/>
</dbReference>
<dbReference type="AlphaFoldDB" id="A0A934QJA8"/>
<dbReference type="Proteomes" id="UP000778970">
    <property type="component" value="Unassembled WGS sequence"/>
</dbReference>
<reference evidence="9" key="2">
    <citation type="journal article" date="2020" name="Microorganisms">
        <title>Osmotic Adaptation and Compatible Solute Biosynthesis of Phototrophic Bacteria as Revealed from Genome Analyses.</title>
        <authorList>
            <person name="Imhoff J.F."/>
            <person name="Rahn T."/>
            <person name="Kunzel S."/>
            <person name="Keller A."/>
            <person name="Neulinger S.C."/>
        </authorList>
    </citation>
    <scope>NUCLEOTIDE SEQUENCE</scope>
    <source>
        <strain evidence="9">DSM 9154</strain>
    </source>
</reference>
<dbReference type="InterPro" id="IPR011548">
    <property type="entry name" value="HIBADH"/>
</dbReference>
<name>A0A934QJA8_9PROT</name>
<dbReference type="InterPro" id="IPR006115">
    <property type="entry name" value="6PGDH_NADP-bd"/>
</dbReference>
<comment type="caution">
    <text evidence="9">The sequence shown here is derived from an EMBL/GenBank/DDBJ whole genome shotgun (WGS) entry which is preliminary data.</text>
</comment>
<organism evidence="9 10">
    <name type="scientific">Rhodovibrio salinarum</name>
    <dbReference type="NCBI Taxonomy" id="1087"/>
    <lineage>
        <taxon>Bacteria</taxon>
        <taxon>Pseudomonadati</taxon>
        <taxon>Pseudomonadota</taxon>
        <taxon>Alphaproteobacteria</taxon>
        <taxon>Rhodospirillales</taxon>
        <taxon>Rhodovibrionaceae</taxon>
        <taxon>Rhodovibrio</taxon>
    </lineage>
</organism>
<proteinExistence type="inferred from homology"/>
<dbReference type="InterPro" id="IPR029154">
    <property type="entry name" value="HIBADH-like_NADP-bd"/>
</dbReference>
<dbReference type="InterPro" id="IPR036291">
    <property type="entry name" value="NAD(P)-bd_dom_sf"/>
</dbReference>
<reference evidence="9" key="1">
    <citation type="submission" date="2017-08" db="EMBL/GenBank/DDBJ databases">
        <authorList>
            <person name="Imhoff J.F."/>
            <person name="Rahn T."/>
            <person name="Kuenzel S."/>
            <person name="Neulinger S.C."/>
        </authorList>
    </citation>
    <scope>NUCLEOTIDE SEQUENCE</scope>
    <source>
        <strain evidence="9">DSM 9154</strain>
    </source>
</reference>
<dbReference type="GO" id="GO:0050661">
    <property type="term" value="F:NADP binding"/>
    <property type="evidence" value="ECO:0007669"/>
    <property type="project" value="InterPro"/>
</dbReference>
<evidence type="ECO:0000313" key="9">
    <source>
        <dbReference type="EMBL" id="MBK1697912.1"/>
    </source>
</evidence>
<evidence type="ECO:0000256" key="5">
    <source>
        <dbReference type="PIRSR" id="PIRSR000103-1"/>
    </source>
</evidence>
<feature type="domain" description="3-hydroxyisobutyrate dehydrogenase-like NAD-binding" evidence="8">
    <location>
        <begin position="165"/>
        <end position="292"/>
    </location>
</feature>
<dbReference type="SUPFAM" id="SSF48179">
    <property type="entry name" value="6-phosphogluconate dehydrogenase C-terminal domain-like"/>
    <property type="match status" value="1"/>
</dbReference>
<evidence type="ECO:0000259" key="8">
    <source>
        <dbReference type="Pfam" id="PF14833"/>
    </source>
</evidence>
<dbReference type="RefSeq" id="WP_027288909.1">
    <property type="nucleotide sequence ID" value="NZ_NRRE01000026.1"/>
</dbReference>
<keyword evidence="2 6" id="KW-0101">Branched-chain amino acid catabolism</keyword>
<accession>A0A934QJA8</accession>
<evidence type="ECO:0000256" key="2">
    <source>
        <dbReference type="ARBA" id="ARBA00022456"/>
    </source>
</evidence>
<dbReference type="Gene3D" id="1.10.1040.10">
    <property type="entry name" value="N-(1-d-carboxylethyl)-l-norvaline Dehydrogenase, domain 2"/>
    <property type="match status" value="1"/>
</dbReference>
<feature type="domain" description="6-phosphogluconate dehydrogenase NADP-binding" evidence="7">
    <location>
        <begin position="4"/>
        <end position="161"/>
    </location>
</feature>
<evidence type="ECO:0000256" key="6">
    <source>
        <dbReference type="RuleBase" id="RU910714"/>
    </source>
</evidence>
<comment type="similarity">
    <text evidence="1 6">Belongs to the HIBADH-related family.</text>
</comment>
<dbReference type="GO" id="GO:0051287">
    <property type="term" value="F:NAD binding"/>
    <property type="evidence" value="ECO:0007669"/>
    <property type="project" value="InterPro"/>
</dbReference>
<dbReference type="PIRSF" id="PIRSF000103">
    <property type="entry name" value="HIBADH"/>
    <property type="match status" value="1"/>
</dbReference>
<feature type="active site" evidence="5">
    <location>
        <position position="171"/>
    </location>
</feature>
<comment type="catalytic activity">
    <reaction evidence="6">
        <text>3-hydroxy-2-methylpropanoate + NAD(+) = 2-methyl-3-oxopropanoate + NADH + H(+)</text>
        <dbReference type="Rhea" id="RHEA:17681"/>
        <dbReference type="ChEBI" id="CHEBI:11805"/>
        <dbReference type="ChEBI" id="CHEBI:15378"/>
        <dbReference type="ChEBI" id="CHEBI:57540"/>
        <dbReference type="ChEBI" id="CHEBI:57700"/>
        <dbReference type="ChEBI" id="CHEBI:57945"/>
        <dbReference type="EC" id="1.1.1.31"/>
    </reaction>
</comment>
<dbReference type="PROSITE" id="PS00895">
    <property type="entry name" value="3_HYDROXYISOBUT_DH"/>
    <property type="match status" value="1"/>
</dbReference>
<evidence type="ECO:0000256" key="1">
    <source>
        <dbReference type="ARBA" id="ARBA00009080"/>
    </source>
</evidence>
<dbReference type="InterPro" id="IPR002204">
    <property type="entry name" value="3-OH-isobutyrate_DH-rel_CS"/>
</dbReference>
<sequence>MGAIGFIGLGNMGGPMAANLAKAGHQVAGFDPSEAAQQQAEANGVRRTQTIAEAVQGAQTVISMLPAGPQVREVYSGPGGVLEHAPAQCLLIDCSTIDVDSARAVHTAAQERGYALLDAPVSGGVAGAQAGQLTFMVGGAEDAFECAKALFDIMGKAAIHAGPAGNGQVAKACNNMILGISMLAISEAFTLAERQGLDPQKLFEISSQASGSCWAMLNHNPVPGLVETAASNRDYAPGFSAEMMWKDLKLAQDAAMRASVSTPMGSNAQALYAALVNAGWGGKDYSAIYRLLRGEAPES</sequence>
<dbReference type="PANTHER" id="PTHR22981">
    <property type="entry name" value="3-HYDROXYISOBUTYRATE DEHYDROGENASE-RELATED"/>
    <property type="match status" value="1"/>
</dbReference>
<dbReference type="InterPro" id="IPR008927">
    <property type="entry name" value="6-PGluconate_DH-like_C_sf"/>
</dbReference>
<dbReference type="Pfam" id="PF14833">
    <property type="entry name" value="NAD_binding_11"/>
    <property type="match status" value="1"/>
</dbReference>